<dbReference type="PANTHER" id="PTHR48081">
    <property type="entry name" value="AB HYDROLASE SUPERFAMILY PROTEIN C4A8.06C"/>
    <property type="match status" value="1"/>
</dbReference>
<reference evidence="5" key="1">
    <citation type="journal article" date="2019" name="Int. J. Syst. Evol. Microbiol.">
        <title>The Global Catalogue of Microorganisms (GCM) 10K type strain sequencing project: providing services to taxonomists for standard genome sequencing and annotation.</title>
        <authorList>
            <consortium name="The Broad Institute Genomics Platform"/>
            <consortium name="The Broad Institute Genome Sequencing Center for Infectious Disease"/>
            <person name="Wu L."/>
            <person name="Ma J."/>
        </authorList>
    </citation>
    <scope>NUCLEOTIDE SEQUENCE [LARGE SCALE GENOMIC DNA]</scope>
    <source>
        <strain evidence="5">KLKA75</strain>
    </source>
</reference>
<dbReference type="InterPro" id="IPR013094">
    <property type="entry name" value="AB_hydrolase_3"/>
</dbReference>
<evidence type="ECO:0000256" key="1">
    <source>
        <dbReference type="ARBA" id="ARBA00022801"/>
    </source>
</evidence>
<proteinExistence type="predicted"/>
<gene>
    <name evidence="4" type="ORF">ACFPCY_28095</name>
</gene>
<dbReference type="GO" id="GO:0016787">
    <property type="term" value="F:hydrolase activity"/>
    <property type="evidence" value="ECO:0007669"/>
    <property type="project" value="UniProtKB-KW"/>
</dbReference>
<feature type="region of interest" description="Disordered" evidence="2">
    <location>
        <begin position="308"/>
        <end position="333"/>
    </location>
</feature>
<dbReference type="Pfam" id="PF07859">
    <property type="entry name" value="Abhydrolase_3"/>
    <property type="match status" value="1"/>
</dbReference>
<organism evidence="4 5">
    <name type="scientific">Actinomadura gamaensis</name>
    <dbReference type="NCBI Taxonomy" id="1763541"/>
    <lineage>
        <taxon>Bacteria</taxon>
        <taxon>Bacillati</taxon>
        <taxon>Actinomycetota</taxon>
        <taxon>Actinomycetes</taxon>
        <taxon>Streptosporangiales</taxon>
        <taxon>Thermomonosporaceae</taxon>
        <taxon>Actinomadura</taxon>
    </lineage>
</organism>
<dbReference type="SUPFAM" id="SSF53474">
    <property type="entry name" value="alpha/beta-Hydrolases"/>
    <property type="match status" value="1"/>
</dbReference>
<dbReference type="PANTHER" id="PTHR48081:SF8">
    <property type="entry name" value="ALPHA_BETA HYDROLASE FOLD-3 DOMAIN-CONTAINING PROTEIN-RELATED"/>
    <property type="match status" value="1"/>
</dbReference>
<keyword evidence="5" id="KW-1185">Reference proteome</keyword>
<protein>
    <submittedName>
        <fullName evidence="4">Alpha/beta hydrolase</fullName>
    </submittedName>
</protein>
<evidence type="ECO:0000256" key="2">
    <source>
        <dbReference type="SAM" id="MobiDB-lite"/>
    </source>
</evidence>
<comment type="caution">
    <text evidence="4">The sequence shown here is derived from an EMBL/GenBank/DDBJ whole genome shotgun (WGS) entry which is preliminary data.</text>
</comment>
<dbReference type="EMBL" id="JBHSIT010000008">
    <property type="protein sequence ID" value="MFC4911201.1"/>
    <property type="molecule type" value="Genomic_DNA"/>
</dbReference>
<evidence type="ECO:0000313" key="4">
    <source>
        <dbReference type="EMBL" id="MFC4911201.1"/>
    </source>
</evidence>
<dbReference type="RefSeq" id="WP_378259845.1">
    <property type="nucleotide sequence ID" value="NZ_JBHSIT010000008.1"/>
</dbReference>
<dbReference type="Gene3D" id="3.40.50.1820">
    <property type="entry name" value="alpha/beta hydrolase"/>
    <property type="match status" value="1"/>
</dbReference>
<keyword evidence="1 4" id="KW-0378">Hydrolase</keyword>
<feature type="domain" description="Alpha/beta hydrolase fold-3" evidence="3">
    <location>
        <begin position="72"/>
        <end position="279"/>
    </location>
</feature>
<sequence>MDVHPELADVLAELPERIDATRDIQAARDGFKALMAPRMGPDARVTVEHRVAAGIDIQVVRPVGAQGTLPGVLYVHGGSFSFGELDGPSPMARDVCATAGAVVVNVHYRLAPEHPFPAGFEDCYAVLCWLAEHADDLGVDPDRIAVAGASAGGCLCAALCLAARDRGGPRIAFQTLLIPCLDDRCDTASMRAITDRRVTNGTLVARMWDAYLGTDRDRGPVSPYAAPARADDLSGLPAAYVLTCGADPLRDEGLDYARRLAEAGIPVTVKDVPGAWHLFEAFAPDSSLARETTAHWLAALREALHDTPRDVSRDVSRDALRDAPRHVPGEALS</sequence>
<evidence type="ECO:0000313" key="5">
    <source>
        <dbReference type="Proteomes" id="UP001595872"/>
    </source>
</evidence>
<name>A0ABV9U5U1_9ACTN</name>
<accession>A0ABV9U5U1</accession>
<dbReference type="InterPro" id="IPR050300">
    <property type="entry name" value="GDXG_lipolytic_enzyme"/>
</dbReference>
<dbReference type="Proteomes" id="UP001595872">
    <property type="component" value="Unassembled WGS sequence"/>
</dbReference>
<dbReference type="InterPro" id="IPR029058">
    <property type="entry name" value="AB_hydrolase_fold"/>
</dbReference>
<evidence type="ECO:0000259" key="3">
    <source>
        <dbReference type="Pfam" id="PF07859"/>
    </source>
</evidence>